<keyword evidence="2" id="KW-1185">Reference proteome</keyword>
<keyword evidence="1" id="KW-0378">Hydrolase</keyword>
<dbReference type="SFLD" id="SFLDG01129">
    <property type="entry name" value="C1.5:_HAD__Beta-PGM__Phosphata"/>
    <property type="match status" value="1"/>
</dbReference>
<protein>
    <submittedName>
        <fullName evidence="1">HAD hydrolase-like protein</fullName>
    </submittedName>
</protein>
<organism evidence="1 2">
    <name type="scientific">Kaistia nematophila</name>
    <dbReference type="NCBI Taxonomy" id="2994654"/>
    <lineage>
        <taxon>Bacteria</taxon>
        <taxon>Pseudomonadati</taxon>
        <taxon>Pseudomonadota</taxon>
        <taxon>Alphaproteobacteria</taxon>
        <taxon>Hyphomicrobiales</taxon>
        <taxon>Kaistiaceae</taxon>
        <taxon>Kaistia</taxon>
    </lineage>
</organism>
<dbReference type="InterPro" id="IPR023198">
    <property type="entry name" value="PGP-like_dom2"/>
</dbReference>
<dbReference type="Proteomes" id="UP001144805">
    <property type="component" value="Unassembled WGS sequence"/>
</dbReference>
<dbReference type="EMBL" id="JAPKNK010000005">
    <property type="protein sequence ID" value="MCX5570134.1"/>
    <property type="molecule type" value="Genomic_DNA"/>
</dbReference>
<dbReference type="SFLD" id="SFLDS00003">
    <property type="entry name" value="Haloacid_Dehalogenase"/>
    <property type="match status" value="1"/>
</dbReference>
<accession>A0A9X3E2C4</accession>
<proteinExistence type="predicted"/>
<dbReference type="PANTHER" id="PTHR43611:SF3">
    <property type="entry name" value="FLAVIN MONONUCLEOTIDE HYDROLASE 1, CHLOROPLATIC"/>
    <property type="match status" value="1"/>
</dbReference>
<dbReference type="RefSeq" id="WP_266339108.1">
    <property type="nucleotide sequence ID" value="NZ_JAPKNK010000005.1"/>
</dbReference>
<gene>
    <name evidence="1" type="ORF">OSH07_13095</name>
</gene>
<dbReference type="GO" id="GO:0016787">
    <property type="term" value="F:hydrolase activity"/>
    <property type="evidence" value="ECO:0007669"/>
    <property type="project" value="UniProtKB-KW"/>
</dbReference>
<dbReference type="InterPro" id="IPR036412">
    <property type="entry name" value="HAD-like_sf"/>
</dbReference>
<dbReference type="PANTHER" id="PTHR43611">
    <property type="entry name" value="ALPHA-D-GLUCOSE 1-PHOSPHATE PHOSPHATASE"/>
    <property type="match status" value="1"/>
</dbReference>
<name>A0A9X3E2C4_9HYPH</name>
<evidence type="ECO:0000313" key="1">
    <source>
        <dbReference type="EMBL" id="MCX5570134.1"/>
    </source>
</evidence>
<sequence>MTEPAPITTLFLDIGGVLLTNGWDHGSRRRAAETFGLDWDAMETRHQAHVDAYERGYLGLDGYLDRVIFNEPRLFGREAFWEFMCAQSQPDPGMLALFPRLKQRYGLKIVAVSNEARELNAYRIRTFGLDRLFDVFVSSSFVHVRKPDPEIFRMALEISLSPPERVFYIDNTREFVELAASLGISGHTHTDLASTEQALAALGLVAE</sequence>
<comment type="caution">
    <text evidence="1">The sequence shown here is derived from an EMBL/GenBank/DDBJ whole genome shotgun (WGS) entry which is preliminary data.</text>
</comment>
<evidence type="ECO:0000313" key="2">
    <source>
        <dbReference type="Proteomes" id="UP001144805"/>
    </source>
</evidence>
<dbReference type="Gene3D" id="1.10.150.240">
    <property type="entry name" value="Putative phosphatase, domain 2"/>
    <property type="match status" value="1"/>
</dbReference>
<dbReference type="AlphaFoldDB" id="A0A9X3E2C4"/>
<dbReference type="Pfam" id="PF00702">
    <property type="entry name" value="Hydrolase"/>
    <property type="match status" value="1"/>
</dbReference>
<dbReference type="InterPro" id="IPR023214">
    <property type="entry name" value="HAD_sf"/>
</dbReference>
<reference evidence="1" key="1">
    <citation type="submission" date="2022-11" db="EMBL/GenBank/DDBJ databases">
        <title>Biodiversity and phylogenetic relationships of bacteria.</title>
        <authorList>
            <person name="Machado R.A.R."/>
            <person name="Bhat A."/>
            <person name="Loulou A."/>
            <person name="Kallel S."/>
        </authorList>
    </citation>
    <scope>NUCLEOTIDE SEQUENCE</scope>
    <source>
        <strain evidence="1">K-TC2</strain>
    </source>
</reference>
<dbReference type="Gene3D" id="3.40.50.1000">
    <property type="entry name" value="HAD superfamily/HAD-like"/>
    <property type="match status" value="1"/>
</dbReference>
<dbReference type="SUPFAM" id="SSF56784">
    <property type="entry name" value="HAD-like"/>
    <property type="match status" value="1"/>
</dbReference>